<dbReference type="RefSeq" id="WP_015747289.1">
    <property type="nucleotide sequence ID" value="NC_013235.1"/>
</dbReference>
<dbReference type="STRING" id="479431.Namu_2005"/>
<feature type="domain" description="GAF" evidence="12">
    <location>
        <begin position="252"/>
        <end position="397"/>
    </location>
</feature>
<keyword evidence="10" id="KW-0902">Two-component regulatory system</keyword>
<dbReference type="GO" id="GO:0070026">
    <property type="term" value="F:nitric oxide binding"/>
    <property type="evidence" value="ECO:0007669"/>
    <property type="project" value="UniProtKB-ARBA"/>
</dbReference>
<evidence type="ECO:0000259" key="12">
    <source>
        <dbReference type="SMART" id="SM00065"/>
    </source>
</evidence>
<comment type="cofactor">
    <cofactor evidence="1">
        <name>Mg(2+)</name>
        <dbReference type="ChEBI" id="CHEBI:18420"/>
    </cofactor>
</comment>
<evidence type="ECO:0000256" key="3">
    <source>
        <dbReference type="ARBA" id="ARBA00022490"/>
    </source>
</evidence>
<evidence type="ECO:0000256" key="4">
    <source>
        <dbReference type="ARBA" id="ARBA00022553"/>
    </source>
</evidence>
<dbReference type="GO" id="GO:0000287">
    <property type="term" value="F:magnesium ion binding"/>
    <property type="evidence" value="ECO:0007669"/>
    <property type="project" value="UniProtKB-ARBA"/>
</dbReference>
<dbReference type="GO" id="GO:0070025">
    <property type="term" value="F:carbon monoxide binding"/>
    <property type="evidence" value="ECO:0007669"/>
    <property type="project" value="UniProtKB-ARBA"/>
</dbReference>
<dbReference type="FunFam" id="3.30.450.40:FF:000052">
    <property type="entry name" value="Oxygen sensor histidine kinase response regulator DevS/DosS"/>
    <property type="match status" value="1"/>
</dbReference>
<proteinExistence type="predicted"/>
<dbReference type="GO" id="GO:0005524">
    <property type="term" value="F:ATP binding"/>
    <property type="evidence" value="ECO:0007669"/>
    <property type="project" value="UniProtKB-ARBA"/>
</dbReference>
<evidence type="ECO:0000256" key="5">
    <source>
        <dbReference type="ARBA" id="ARBA00022679"/>
    </source>
</evidence>
<keyword evidence="4" id="KW-0597">Phosphoprotein</keyword>
<evidence type="ECO:0000256" key="9">
    <source>
        <dbReference type="ARBA" id="ARBA00023004"/>
    </source>
</evidence>
<dbReference type="GO" id="GO:0019826">
    <property type="term" value="F:oxygen sensor activity"/>
    <property type="evidence" value="ECO:0007669"/>
    <property type="project" value="UniProtKB-ARBA"/>
</dbReference>
<evidence type="ECO:0000256" key="1">
    <source>
        <dbReference type="ARBA" id="ARBA00001946"/>
    </source>
</evidence>
<protein>
    <submittedName>
        <fullName evidence="14">GAF sensor signal transduction histidine kinase</fullName>
    </submittedName>
</protein>
<keyword evidence="7 14" id="KW-0418">Kinase</keyword>
<reference evidence="15" key="1">
    <citation type="submission" date="2009-09" db="EMBL/GenBank/DDBJ databases">
        <title>The complete genome of Nakamurella multipartita DSM 44233.</title>
        <authorList>
            <consortium name="US DOE Joint Genome Institute (JGI-PGF)"/>
            <person name="Lucas S."/>
            <person name="Copeland A."/>
            <person name="Lapidus A."/>
            <person name="Glavina del Rio T."/>
            <person name="Dalin E."/>
            <person name="Tice H."/>
            <person name="Bruce D."/>
            <person name="Goodwin L."/>
            <person name="Pitluck S."/>
            <person name="Kyrpides N."/>
            <person name="Mavromatis K."/>
            <person name="Ivanova N."/>
            <person name="Ovchinnikova G."/>
            <person name="Sims D."/>
            <person name="Meincke L."/>
            <person name="Brettin T."/>
            <person name="Detter J.C."/>
            <person name="Han C."/>
            <person name="Larimer F."/>
            <person name="Land M."/>
            <person name="Hauser L."/>
            <person name="Markowitz V."/>
            <person name="Cheng J.-F."/>
            <person name="Hugenholtz P."/>
            <person name="Woyke T."/>
            <person name="Wu D."/>
            <person name="Klenk H.-P."/>
            <person name="Eisen J.A."/>
        </authorList>
    </citation>
    <scope>NUCLEOTIDE SEQUENCE [LARGE SCALE GENOMIC DNA]</scope>
    <source>
        <strain evidence="15">ATCC 700099 / DSM 44233 / CIP 104796 / JCM 9543 / NBRC 105858 / Y-104</strain>
    </source>
</reference>
<dbReference type="GO" id="GO:0070483">
    <property type="term" value="P:detection of hypoxia"/>
    <property type="evidence" value="ECO:0007669"/>
    <property type="project" value="UniProtKB-ARBA"/>
</dbReference>
<dbReference type="eggNOG" id="COG4585">
    <property type="taxonomic scope" value="Bacteria"/>
</dbReference>
<organism evidence="14 15">
    <name type="scientific">Nakamurella multipartita (strain ATCC 700099 / DSM 44233 / CIP 104796 / JCM 9543 / NBRC 105858 / Y-104)</name>
    <name type="common">Microsphaera multipartita</name>
    <dbReference type="NCBI Taxonomy" id="479431"/>
    <lineage>
        <taxon>Bacteria</taxon>
        <taxon>Bacillati</taxon>
        <taxon>Actinomycetota</taxon>
        <taxon>Actinomycetes</taxon>
        <taxon>Nakamurellales</taxon>
        <taxon>Nakamurellaceae</taxon>
        <taxon>Nakamurella</taxon>
    </lineage>
</organism>
<dbReference type="PANTHER" id="PTHR24421:SF56">
    <property type="entry name" value="OXYGEN SENSOR HISTIDINE KINASE RESPONSE REGULATOR DOST"/>
    <property type="match status" value="1"/>
</dbReference>
<evidence type="ECO:0000256" key="6">
    <source>
        <dbReference type="ARBA" id="ARBA00022723"/>
    </source>
</evidence>
<dbReference type="OrthoDB" id="5241249at2"/>
<dbReference type="Gene3D" id="3.30.450.40">
    <property type="match status" value="2"/>
</dbReference>
<keyword evidence="8" id="KW-0460">Magnesium</keyword>
<dbReference type="FunCoup" id="C8XI21">
    <property type="interactions" value="39"/>
</dbReference>
<dbReference type="Pfam" id="PF07730">
    <property type="entry name" value="HisKA_3"/>
    <property type="match status" value="1"/>
</dbReference>
<dbReference type="GO" id="GO:0016020">
    <property type="term" value="C:membrane"/>
    <property type="evidence" value="ECO:0007669"/>
    <property type="project" value="InterPro"/>
</dbReference>
<evidence type="ECO:0000313" key="15">
    <source>
        <dbReference type="Proteomes" id="UP000002218"/>
    </source>
</evidence>
<evidence type="ECO:0000259" key="13">
    <source>
        <dbReference type="SMART" id="SM00387"/>
    </source>
</evidence>
<dbReference type="SMART" id="SM00387">
    <property type="entry name" value="HATPase_c"/>
    <property type="match status" value="1"/>
</dbReference>
<dbReference type="GO" id="GO:0020037">
    <property type="term" value="F:heme binding"/>
    <property type="evidence" value="ECO:0007669"/>
    <property type="project" value="UniProtKB-ARBA"/>
</dbReference>
<evidence type="ECO:0000256" key="2">
    <source>
        <dbReference type="ARBA" id="ARBA00001971"/>
    </source>
</evidence>
<dbReference type="InterPro" id="IPR050482">
    <property type="entry name" value="Sensor_HK_TwoCompSys"/>
</dbReference>
<accession>C8XI21</accession>
<evidence type="ECO:0000313" key="14">
    <source>
        <dbReference type="EMBL" id="ACV78390.1"/>
    </source>
</evidence>
<name>C8XI21_NAKMY</name>
<dbReference type="GO" id="GO:0046983">
    <property type="term" value="F:protein dimerization activity"/>
    <property type="evidence" value="ECO:0007669"/>
    <property type="project" value="InterPro"/>
</dbReference>
<dbReference type="InParanoid" id="C8XI21"/>
<dbReference type="KEGG" id="nml:Namu_2005"/>
<dbReference type="Gene3D" id="1.20.5.1930">
    <property type="match status" value="1"/>
</dbReference>
<dbReference type="Gene3D" id="3.30.565.10">
    <property type="entry name" value="Histidine kinase-like ATPase, C-terminal domain"/>
    <property type="match status" value="1"/>
</dbReference>
<comment type="cofactor">
    <cofactor evidence="2">
        <name>heme</name>
        <dbReference type="ChEBI" id="CHEBI:30413"/>
    </cofactor>
</comment>
<dbReference type="EMBL" id="CP001737">
    <property type="protein sequence ID" value="ACV78390.1"/>
    <property type="molecule type" value="Genomic_DNA"/>
</dbReference>
<dbReference type="HOGENOM" id="CLU_034370_1_0_11"/>
<evidence type="ECO:0000256" key="8">
    <source>
        <dbReference type="ARBA" id="ARBA00022842"/>
    </source>
</evidence>
<dbReference type="InterPro" id="IPR029016">
    <property type="entry name" value="GAF-like_dom_sf"/>
</dbReference>
<dbReference type="SUPFAM" id="SSF55874">
    <property type="entry name" value="ATPase domain of HSP90 chaperone/DNA topoisomerase II/histidine kinase"/>
    <property type="match status" value="1"/>
</dbReference>
<dbReference type="eggNOG" id="COG2203">
    <property type="taxonomic scope" value="Bacteria"/>
</dbReference>
<dbReference type="PANTHER" id="PTHR24421">
    <property type="entry name" value="NITRATE/NITRITE SENSOR PROTEIN NARX-RELATED"/>
    <property type="match status" value="1"/>
</dbReference>
<gene>
    <name evidence="14" type="ordered locus">Namu_2005</name>
</gene>
<dbReference type="GO" id="GO:0000155">
    <property type="term" value="F:phosphorelay sensor kinase activity"/>
    <property type="evidence" value="ECO:0007669"/>
    <property type="project" value="InterPro"/>
</dbReference>
<reference evidence="14 15" key="2">
    <citation type="journal article" date="2010" name="Stand. Genomic Sci.">
        <title>Complete genome sequence of Nakamurella multipartita type strain (Y-104).</title>
        <authorList>
            <person name="Tice H."/>
            <person name="Mayilraj S."/>
            <person name="Sims D."/>
            <person name="Lapidus A."/>
            <person name="Nolan M."/>
            <person name="Lucas S."/>
            <person name="Glavina Del Rio T."/>
            <person name="Copeland A."/>
            <person name="Cheng J.F."/>
            <person name="Meincke L."/>
            <person name="Bruce D."/>
            <person name="Goodwin L."/>
            <person name="Pitluck S."/>
            <person name="Ivanova N."/>
            <person name="Mavromatis K."/>
            <person name="Ovchinnikova G."/>
            <person name="Pati A."/>
            <person name="Chen A."/>
            <person name="Palaniappan K."/>
            <person name="Land M."/>
            <person name="Hauser L."/>
            <person name="Chang Y.J."/>
            <person name="Jeffries C.D."/>
            <person name="Detter J.C."/>
            <person name="Brettin T."/>
            <person name="Rohde M."/>
            <person name="Goker M."/>
            <person name="Bristow J."/>
            <person name="Eisen J.A."/>
            <person name="Markowitz V."/>
            <person name="Hugenholtz P."/>
            <person name="Kyrpides N.C."/>
            <person name="Klenk H.P."/>
            <person name="Chen F."/>
        </authorList>
    </citation>
    <scope>NUCLEOTIDE SEQUENCE [LARGE SCALE GENOMIC DNA]</scope>
    <source>
        <strain evidence="15">ATCC 700099 / DSM 44233 / CIP 104796 / JCM 9543 / NBRC 105858 / Y-104</strain>
    </source>
</reference>
<dbReference type="InterPro" id="IPR011712">
    <property type="entry name" value="Sig_transdc_His_kin_sub3_dim/P"/>
</dbReference>
<dbReference type="InterPro" id="IPR003594">
    <property type="entry name" value="HATPase_dom"/>
</dbReference>
<dbReference type="Pfam" id="PF01590">
    <property type="entry name" value="GAF"/>
    <property type="match status" value="1"/>
</dbReference>
<keyword evidence="5" id="KW-0808">Transferase</keyword>
<dbReference type="InterPro" id="IPR036890">
    <property type="entry name" value="HATPase_C_sf"/>
</dbReference>
<dbReference type="Pfam" id="PF02518">
    <property type="entry name" value="HATPase_c"/>
    <property type="match status" value="1"/>
</dbReference>
<keyword evidence="9" id="KW-0408">Iron</keyword>
<dbReference type="InterPro" id="IPR003018">
    <property type="entry name" value="GAF"/>
</dbReference>
<feature type="region of interest" description="Disordered" evidence="11">
    <location>
        <begin position="1"/>
        <end position="39"/>
    </location>
</feature>
<dbReference type="Pfam" id="PF13185">
    <property type="entry name" value="GAF_2"/>
    <property type="match status" value="1"/>
</dbReference>
<feature type="domain" description="GAF" evidence="12">
    <location>
        <begin position="84"/>
        <end position="231"/>
    </location>
</feature>
<evidence type="ECO:0000256" key="10">
    <source>
        <dbReference type="ARBA" id="ARBA00023012"/>
    </source>
</evidence>
<feature type="domain" description="Histidine kinase/HSP90-like ATPase" evidence="13">
    <location>
        <begin position="507"/>
        <end position="595"/>
    </location>
</feature>
<keyword evidence="6" id="KW-0479">Metal-binding</keyword>
<dbReference type="SUPFAM" id="SSF55781">
    <property type="entry name" value="GAF domain-like"/>
    <property type="match status" value="2"/>
</dbReference>
<keyword evidence="3" id="KW-0963">Cytoplasm</keyword>
<dbReference type="GO" id="GO:0019825">
    <property type="term" value="F:oxygen binding"/>
    <property type="evidence" value="ECO:0007669"/>
    <property type="project" value="UniProtKB-ARBA"/>
</dbReference>
<sequence length="595" mass="64101">MTTPDGPDFERAGPPPAAGQPTARRGRSRPWREDLPQVGQRLSQERLRELLDEVGDRVEGIVSDTRERMDALLDAVLAVSSGLDQDVTLRQIVQAAIELVDARFGALGVLGEGGMLSKFVHVGIDDQTRELIGPLPTGHGVLGVVIEENKPLRLADLSQHPMSIGFPPHHPPMRTFLGVPVRARGETFGRLYLTEKRNGEEFTFDDEVVVSALAGAAGIAIDNARLYEAARQRQAWLEATGEVTAQLLGGSDTEEALRLIASRARELTKADHTMIALPVEPADGAAEPGELVIAVSVGLDSVELTGRRVPVAGSTMGTVFLDRLPRNVLRLDFDLTGQFGPAMVLPLGTGEQISGVLLTVRRPGSDQFDEQELNLVSTFADQAALALDRAESQLARREMEVLEDRDRIARDLHDHVIQRLFAIGLGMQSTHRREKSPHQAARLADHIDQLHDVIQEIRTAIFDLQAGPAQEPGLRSALNQVISDLTGDAALRTTVRMSGPLDVIPPDLAQDVQAALREAVSNAVRHAQATELIITVSVEDDLVMDVTDNGVGLPETVARSGLHNLGRRAAAAGGALSVTRPPAGGTRLIWTAPLP</sequence>
<evidence type="ECO:0000256" key="11">
    <source>
        <dbReference type="SAM" id="MobiDB-lite"/>
    </source>
</evidence>
<dbReference type="AlphaFoldDB" id="C8XI21"/>
<evidence type="ECO:0000256" key="7">
    <source>
        <dbReference type="ARBA" id="ARBA00022777"/>
    </source>
</evidence>
<dbReference type="Proteomes" id="UP000002218">
    <property type="component" value="Chromosome"/>
</dbReference>
<keyword evidence="15" id="KW-1185">Reference proteome</keyword>
<dbReference type="SMART" id="SM00065">
    <property type="entry name" value="GAF"/>
    <property type="match status" value="2"/>
</dbReference>